<protein>
    <recommendedName>
        <fullName evidence="8">Cytochrome P450</fullName>
    </recommendedName>
</protein>
<keyword evidence="4" id="KW-0560">Oxidoreductase</keyword>
<evidence type="ECO:0000256" key="3">
    <source>
        <dbReference type="ARBA" id="ARBA00022723"/>
    </source>
</evidence>
<dbReference type="PANTHER" id="PTHR46696">
    <property type="entry name" value="P450, PUTATIVE (EUROFUNG)-RELATED"/>
    <property type="match status" value="1"/>
</dbReference>
<evidence type="ECO:0000256" key="5">
    <source>
        <dbReference type="ARBA" id="ARBA00023004"/>
    </source>
</evidence>
<dbReference type="GO" id="GO:0005506">
    <property type="term" value="F:iron ion binding"/>
    <property type="evidence" value="ECO:0007669"/>
    <property type="project" value="InterPro"/>
</dbReference>
<dbReference type="SUPFAM" id="SSF48264">
    <property type="entry name" value="Cytochrome P450"/>
    <property type="match status" value="1"/>
</dbReference>
<organism evidence="7">
    <name type="scientific">myxobacterium MSr12020</name>
    <dbReference type="NCBI Taxonomy" id="2993535"/>
    <lineage>
        <taxon>Bacteria</taxon>
        <taxon>Pseudomonadati</taxon>
        <taxon>Myxococcota</taxon>
        <taxon>Myxococcia</taxon>
        <taxon>Myxococcales</taxon>
    </lineage>
</organism>
<name>A0A9E8DA66_9BACT</name>
<dbReference type="InterPro" id="IPR036396">
    <property type="entry name" value="Cyt_P450_sf"/>
</dbReference>
<evidence type="ECO:0000256" key="6">
    <source>
        <dbReference type="ARBA" id="ARBA00023033"/>
    </source>
</evidence>
<reference evidence="7" key="1">
    <citation type="journal article" date="2022" name="Microorganisms">
        <title>Discovery, Biosynthesis and Biological Activity of a Succinylated Myxochelin from the Myxobacterial Strain MSr12020.</title>
        <authorList>
            <person name="Okoth D.A."/>
            <person name="Hug J.J."/>
            <person name="Garcia R."/>
            <person name="Muller R."/>
        </authorList>
    </citation>
    <scope>NUCLEOTIDE SEQUENCE</scope>
    <source>
        <strain evidence="7">MSr12020</strain>
    </source>
</reference>
<comment type="similarity">
    <text evidence="1">Belongs to the cytochrome P450 family.</text>
</comment>
<evidence type="ECO:0000313" key="7">
    <source>
        <dbReference type="EMBL" id="UZH23236.1"/>
    </source>
</evidence>
<dbReference type="PRINTS" id="PR00359">
    <property type="entry name" value="BP450"/>
</dbReference>
<dbReference type="AlphaFoldDB" id="A0A9E8DA66"/>
<sequence>MTQATLPQQPLAFDLLAPEASRNPHPLLHALRAEQPVHWSPQLQGWVITRHADICQALKAPELVAGPMTMQFERIPEETRRELRPLRDSVNMWMGHTTTEDHLRFQTLLKRYFTPRTVEDFRPRIQALTDTLLDASAKKGAVDLVSDLAIPLPSMVIAEMLGVPLTDEHMLQRWSRDLAAIFSTADVQQLFRSQKSVLEMTEYMRGVLSRYRRAPDSGNVLEVFLRAQDEGLVSEEEILANCVLLLFAGHETTARLISRGMALLFNHPEQLARLREEPALIAQAVEEMLRYGDIAPMITRVSVAQVEIEGQKIAPHQLMYVMLAAANRDPAVFPDPDRFDITRKPGRHVAFGFGSFYCLGAALARLEAQVFFETLLRRFPQVRPAQGTTAVWETRNFLSQDLLALPVEL</sequence>
<evidence type="ECO:0008006" key="8">
    <source>
        <dbReference type="Google" id="ProtNLM"/>
    </source>
</evidence>
<reference evidence="7" key="2">
    <citation type="submission" date="2022-09" db="EMBL/GenBank/DDBJ databases">
        <authorList>
            <person name="Okoth D.A."/>
            <person name="Hug J.J."/>
            <person name="Garcia R."/>
            <person name="Mueller R."/>
        </authorList>
    </citation>
    <scope>NUCLEOTIDE SEQUENCE</scope>
    <source>
        <strain evidence="7">MSr12020</strain>
    </source>
</reference>
<keyword evidence="6" id="KW-0503">Monooxygenase</keyword>
<evidence type="ECO:0000256" key="2">
    <source>
        <dbReference type="ARBA" id="ARBA00022617"/>
    </source>
</evidence>
<dbReference type="InterPro" id="IPR001128">
    <property type="entry name" value="Cyt_P450"/>
</dbReference>
<dbReference type="InterPro" id="IPR002397">
    <property type="entry name" value="Cyt_P450_B"/>
</dbReference>
<dbReference type="CDD" id="cd20625">
    <property type="entry name" value="CYP164-like"/>
    <property type="match status" value="1"/>
</dbReference>
<keyword evidence="3" id="KW-0479">Metal-binding</keyword>
<proteinExistence type="inferred from homology"/>
<dbReference type="FunFam" id="1.10.630.10:FF:000018">
    <property type="entry name" value="Cytochrome P450 monooxygenase"/>
    <property type="match status" value="1"/>
</dbReference>
<evidence type="ECO:0000256" key="1">
    <source>
        <dbReference type="ARBA" id="ARBA00010617"/>
    </source>
</evidence>
<dbReference type="Pfam" id="PF00067">
    <property type="entry name" value="p450"/>
    <property type="match status" value="1"/>
</dbReference>
<dbReference type="GO" id="GO:0020037">
    <property type="term" value="F:heme binding"/>
    <property type="evidence" value="ECO:0007669"/>
    <property type="project" value="InterPro"/>
</dbReference>
<dbReference type="GO" id="GO:0016705">
    <property type="term" value="F:oxidoreductase activity, acting on paired donors, with incorporation or reduction of molecular oxygen"/>
    <property type="evidence" value="ECO:0007669"/>
    <property type="project" value="InterPro"/>
</dbReference>
<dbReference type="PRINTS" id="PR00385">
    <property type="entry name" value="P450"/>
</dbReference>
<keyword evidence="2" id="KW-0349">Heme</keyword>
<accession>A0A9E8DA66</accession>
<dbReference type="EMBL" id="OP359050">
    <property type="protein sequence ID" value="UZH23236.1"/>
    <property type="molecule type" value="Genomic_DNA"/>
</dbReference>
<dbReference type="Gene3D" id="1.10.630.10">
    <property type="entry name" value="Cytochrome P450"/>
    <property type="match status" value="1"/>
</dbReference>
<evidence type="ECO:0000256" key="4">
    <source>
        <dbReference type="ARBA" id="ARBA00023002"/>
    </source>
</evidence>
<dbReference type="PANTHER" id="PTHR46696:SF1">
    <property type="entry name" value="CYTOCHROME P450 YJIB-RELATED"/>
    <property type="match status" value="1"/>
</dbReference>
<dbReference type="GO" id="GO:0004497">
    <property type="term" value="F:monooxygenase activity"/>
    <property type="evidence" value="ECO:0007669"/>
    <property type="project" value="UniProtKB-KW"/>
</dbReference>
<keyword evidence="5" id="KW-0408">Iron</keyword>